<dbReference type="Gene3D" id="1.10.287.130">
    <property type="match status" value="1"/>
</dbReference>
<evidence type="ECO:0000256" key="7">
    <source>
        <dbReference type="SAM" id="Phobius"/>
    </source>
</evidence>
<reference evidence="10" key="1">
    <citation type="journal article" date="2019" name="Int. J. Syst. Evol. Microbiol.">
        <title>The Global Catalogue of Microorganisms (GCM) 10K type strain sequencing project: providing services to taxonomists for standard genome sequencing and annotation.</title>
        <authorList>
            <consortium name="The Broad Institute Genomics Platform"/>
            <consortium name="The Broad Institute Genome Sequencing Center for Infectious Disease"/>
            <person name="Wu L."/>
            <person name="Ma J."/>
        </authorList>
    </citation>
    <scope>NUCLEOTIDE SEQUENCE [LARGE SCALE GENOMIC DNA]</scope>
    <source>
        <strain evidence="10">JCM 32105</strain>
    </source>
</reference>
<evidence type="ECO:0000256" key="5">
    <source>
        <dbReference type="ARBA" id="ARBA00022777"/>
    </source>
</evidence>
<accession>A0ABP8NA71</accession>
<keyword evidence="6" id="KW-0902">Two-component regulatory system</keyword>
<dbReference type="EC" id="2.7.13.3" evidence="2"/>
<dbReference type="EMBL" id="BAABFA010000007">
    <property type="protein sequence ID" value="GAA4462593.1"/>
    <property type="molecule type" value="Genomic_DNA"/>
</dbReference>
<dbReference type="PANTHER" id="PTHR45453">
    <property type="entry name" value="PHOSPHATE REGULON SENSOR PROTEIN PHOR"/>
    <property type="match status" value="1"/>
</dbReference>
<keyword evidence="4" id="KW-0808">Transferase</keyword>
<dbReference type="SUPFAM" id="SSF55874">
    <property type="entry name" value="ATPase domain of HSP90 chaperone/DNA topoisomerase II/histidine kinase"/>
    <property type="match status" value="1"/>
</dbReference>
<feature type="transmembrane region" description="Helical" evidence="7">
    <location>
        <begin position="72"/>
        <end position="94"/>
    </location>
</feature>
<dbReference type="SMART" id="SM00388">
    <property type="entry name" value="HisKA"/>
    <property type="match status" value="1"/>
</dbReference>
<protein>
    <recommendedName>
        <fullName evidence="2">histidine kinase</fullName>
        <ecNumber evidence="2">2.7.13.3</ecNumber>
    </recommendedName>
</protein>
<evidence type="ECO:0000256" key="3">
    <source>
        <dbReference type="ARBA" id="ARBA00022553"/>
    </source>
</evidence>
<keyword evidence="7" id="KW-0812">Transmembrane</keyword>
<dbReference type="Proteomes" id="UP001500067">
    <property type="component" value="Unassembled WGS sequence"/>
</dbReference>
<dbReference type="PANTHER" id="PTHR45453:SF1">
    <property type="entry name" value="PHOSPHATE REGULON SENSOR PROTEIN PHOR"/>
    <property type="match status" value="1"/>
</dbReference>
<dbReference type="InterPro" id="IPR036890">
    <property type="entry name" value="HATPase_C_sf"/>
</dbReference>
<dbReference type="Pfam" id="PF00512">
    <property type="entry name" value="HisKA"/>
    <property type="match status" value="1"/>
</dbReference>
<dbReference type="InterPro" id="IPR005467">
    <property type="entry name" value="His_kinase_dom"/>
</dbReference>
<dbReference type="SUPFAM" id="SSF47384">
    <property type="entry name" value="Homodimeric domain of signal transducing histidine kinase"/>
    <property type="match status" value="1"/>
</dbReference>
<organism evidence="9 10">
    <name type="scientific">Nemorincola caseinilytica</name>
    <dbReference type="NCBI Taxonomy" id="2054315"/>
    <lineage>
        <taxon>Bacteria</taxon>
        <taxon>Pseudomonadati</taxon>
        <taxon>Bacteroidota</taxon>
        <taxon>Chitinophagia</taxon>
        <taxon>Chitinophagales</taxon>
        <taxon>Chitinophagaceae</taxon>
        <taxon>Nemorincola</taxon>
    </lineage>
</organism>
<dbReference type="RefSeq" id="WP_345079335.1">
    <property type="nucleotide sequence ID" value="NZ_BAABFA010000007.1"/>
</dbReference>
<dbReference type="InterPro" id="IPR003661">
    <property type="entry name" value="HisK_dim/P_dom"/>
</dbReference>
<keyword evidence="5 9" id="KW-0418">Kinase</keyword>
<evidence type="ECO:0000256" key="6">
    <source>
        <dbReference type="ARBA" id="ARBA00023012"/>
    </source>
</evidence>
<comment type="catalytic activity">
    <reaction evidence="1">
        <text>ATP + protein L-histidine = ADP + protein N-phospho-L-histidine.</text>
        <dbReference type="EC" id="2.7.13.3"/>
    </reaction>
</comment>
<keyword evidence="7" id="KW-1133">Transmembrane helix</keyword>
<gene>
    <name evidence="9" type="ORF">GCM10023093_09500</name>
</gene>
<dbReference type="SMART" id="SM00387">
    <property type="entry name" value="HATPase_c"/>
    <property type="match status" value="1"/>
</dbReference>
<proteinExistence type="predicted"/>
<dbReference type="PRINTS" id="PR00344">
    <property type="entry name" value="BCTRLSENSOR"/>
</dbReference>
<evidence type="ECO:0000256" key="4">
    <source>
        <dbReference type="ARBA" id="ARBA00022679"/>
    </source>
</evidence>
<dbReference type="GO" id="GO:0016301">
    <property type="term" value="F:kinase activity"/>
    <property type="evidence" value="ECO:0007669"/>
    <property type="project" value="UniProtKB-KW"/>
</dbReference>
<feature type="domain" description="Histidine kinase" evidence="8">
    <location>
        <begin position="110"/>
        <end position="323"/>
    </location>
</feature>
<dbReference type="InterPro" id="IPR003594">
    <property type="entry name" value="HATPase_dom"/>
</dbReference>
<name>A0ABP8NA71_9BACT</name>
<dbReference type="CDD" id="cd00082">
    <property type="entry name" value="HisKA"/>
    <property type="match status" value="1"/>
</dbReference>
<comment type="caution">
    <text evidence="9">The sequence shown here is derived from an EMBL/GenBank/DDBJ whole genome shotgun (WGS) entry which is preliminary data.</text>
</comment>
<sequence>MRVVTSLYLVILAYIIAALVFWEMSLQQQSGRIYAQEVITLRTQLDSMQFPREYAAEMHQLNEKLDSRTTQYVAEGITFLVVILIGAAVVYGSFSRRISLSRQQNNFMLAVTHELKSPLASIKLNLQTLEKHQLDDEKRRKLIDRCISESNRLNDLCNNMLFTSQIEGGQYKPVLEAFSLSDMAEDVVAEFAARYQRTFEEDISEGCRIIGDKSMLRIAVTNLVENAIKYTPATGVIKLSLEMRQQTAILQVADKGPGIPDAEKKKVFDKFYRVGNEESRKTKGTGLGLYLSSRIVAQHRGRMLIKDNAPTGSIFEIQLPVLQNRP</sequence>
<dbReference type="Pfam" id="PF02518">
    <property type="entry name" value="HATPase_c"/>
    <property type="match status" value="1"/>
</dbReference>
<evidence type="ECO:0000256" key="1">
    <source>
        <dbReference type="ARBA" id="ARBA00000085"/>
    </source>
</evidence>
<dbReference type="CDD" id="cd00075">
    <property type="entry name" value="HATPase"/>
    <property type="match status" value="1"/>
</dbReference>
<evidence type="ECO:0000313" key="9">
    <source>
        <dbReference type="EMBL" id="GAA4462593.1"/>
    </source>
</evidence>
<dbReference type="InterPro" id="IPR050351">
    <property type="entry name" value="BphY/WalK/GraS-like"/>
</dbReference>
<keyword evidence="7" id="KW-0472">Membrane</keyword>
<feature type="transmembrane region" description="Helical" evidence="7">
    <location>
        <begin position="6"/>
        <end position="22"/>
    </location>
</feature>
<evidence type="ECO:0000313" key="10">
    <source>
        <dbReference type="Proteomes" id="UP001500067"/>
    </source>
</evidence>
<evidence type="ECO:0000256" key="2">
    <source>
        <dbReference type="ARBA" id="ARBA00012438"/>
    </source>
</evidence>
<dbReference type="PROSITE" id="PS50109">
    <property type="entry name" value="HIS_KIN"/>
    <property type="match status" value="1"/>
</dbReference>
<dbReference type="InterPro" id="IPR036097">
    <property type="entry name" value="HisK_dim/P_sf"/>
</dbReference>
<dbReference type="InterPro" id="IPR004358">
    <property type="entry name" value="Sig_transdc_His_kin-like_C"/>
</dbReference>
<dbReference type="Gene3D" id="3.30.565.10">
    <property type="entry name" value="Histidine kinase-like ATPase, C-terminal domain"/>
    <property type="match status" value="1"/>
</dbReference>
<keyword evidence="3" id="KW-0597">Phosphoprotein</keyword>
<keyword evidence="10" id="KW-1185">Reference proteome</keyword>
<evidence type="ECO:0000259" key="8">
    <source>
        <dbReference type="PROSITE" id="PS50109"/>
    </source>
</evidence>